<sequence length="71" mass="7866">WAASTPFRLFTVKLDRAKFASEVGVYFYMADFGASGDPDPYLEVCPDDTQIFRAVNMSTVAGRLRIVVLDG</sequence>
<organism evidence="1 2">
    <name type="scientific">Penicillium nordicum</name>
    <dbReference type="NCBI Taxonomy" id="229535"/>
    <lineage>
        <taxon>Eukaryota</taxon>
        <taxon>Fungi</taxon>
        <taxon>Dikarya</taxon>
        <taxon>Ascomycota</taxon>
        <taxon>Pezizomycotina</taxon>
        <taxon>Eurotiomycetes</taxon>
        <taxon>Eurotiomycetidae</taxon>
        <taxon>Eurotiales</taxon>
        <taxon>Aspergillaceae</taxon>
        <taxon>Penicillium</taxon>
    </lineage>
</organism>
<proteinExistence type="predicted"/>
<dbReference type="STRING" id="229535.A0A0N0RXD0"/>
<reference evidence="1 2" key="1">
    <citation type="submission" date="2015-08" db="EMBL/GenBank/DDBJ databases">
        <title>Genome sequencing of Penicillium nordicum.</title>
        <authorList>
            <person name="Nguyen H.D."/>
            <person name="Seifert K.A."/>
        </authorList>
    </citation>
    <scope>NUCLEOTIDE SEQUENCE [LARGE SCALE GENOMIC DNA]</scope>
    <source>
        <strain evidence="1 2">DAOMC 185683</strain>
    </source>
</reference>
<gene>
    <name evidence="1" type="ORF">ACN38_g12651</name>
</gene>
<name>A0A0N0RXD0_9EURO</name>
<dbReference type="OrthoDB" id="4276722at2759"/>
<comment type="caution">
    <text evidence="1">The sequence shown here is derived from an EMBL/GenBank/DDBJ whole genome shotgun (WGS) entry which is preliminary data.</text>
</comment>
<evidence type="ECO:0000313" key="1">
    <source>
        <dbReference type="EMBL" id="KOS36595.1"/>
    </source>
</evidence>
<evidence type="ECO:0000313" key="2">
    <source>
        <dbReference type="Proteomes" id="UP000037696"/>
    </source>
</evidence>
<feature type="non-terminal residue" evidence="1">
    <location>
        <position position="1"/>
    </location>
</feature>
<protein>
    <submittedName>
        <fullName evidence="1">Uncharacterized protein</fullName>
    </submittedName>
</protein>
<accession>A0A0N0RXD0</accession>
<dbReference type="Proteomes" id="UP000037696">
    <property type="component" value="Unassembled WGS sequence"/>
</dbReference>
<dbReference type="EMBL" id="LHQQ01000421">
    <property type="protein sequence ID" value="KOS36595.1"/>
    <property type="molecule type" value="Genomic_DNA"/>
</dbReference>
<keyword evidence="2" id="KW-1185">Reference proteome</keyword>
<dbReference type="AlphaFoldDB" id="A0A0N0RXD0"/>